<feature type="domain" description="KIB1-4 beta-propeller" evidence="1">
    <location>
        <begin position="84"/>
        <end position="344"/>
    </location>
</feature>
<dbReference type="EMBL" id="LR862148">
    <property type="protein sequence ID" value="CAD1830573.1"/>
    <property type="molecule type" value="Genomic_DNA"/>
</dbReference>
<evidence type="ECO:0000259" key="1">
    <source>
        <dbReference type="Pfam" id="PF03478"/>
    </source>
</evidence>
<dbReference type="PANTHER" id="PTHR44259">
    <property type="entry name" value="OS07G0183000 PROTEIN-RELATED"/>
    <property type="match status" value="1"/>
</dbReference>
<organism evidence="2">
    <name type="scientific">Ananas comosus var. bracteatus</name>
    <name type="common">red pineapple</name>
    <dbReference type="NCBI Taxonomy" id="296719"/>
    <lineage>
        <taxon>Eukaryota</taxon>
        <taxon>Viridiplantae</taxon>
        <taxon>Streptophyta</taxon>
        <taxon>Embryophyta</taxon>
        <taxon>Tracheophyta</taxon>
        <taxon>Spermatophyta</taxon>
        <taxon>Magnoliopsida</taxon>
        <taxon>Liliopsida</taxon>
        <taxon>Poales</taxon>
        <taxon>Bromeliaceae</taxon>
        <taxon>Bromelioideae</taxon>
        <taxon>Ananas</taxon>
    </lineage>
</organism>
<dbReference type="InterPro" id="IPR050942">
    <property type="entry name" value="F-box_BR-signaling"/>
</dbReference>
<dbReference type="Pfam" id="PF03478">
    <property type="entry name" value="Beta-prop_KIB1-4"/>
    <property type="match status" value="1"/>
</dbReference>
<protein>
    <recommendedName>
        <fullName evidence="1">KIB1-4 beta-propeller domain-containing protein</fullName>
    </recommendedName>
</protein>
<dbReference type="PANTHER" id="PTHR44259:SF114">
    <property type="entry name" value="OS06G0707300 PROTEIN"/>
    <property type="match status" value="1"/>
</dbReference>
<reference evidence="2" key="1">
    <citation type="submission" date="2020-07" db="EMBL/GenBank/DDBJ databases">
        <authorList>
            <person name="Lin J."/>
        </authorList>
    </citation>
    <scope>NUCLEOTIDE SEQUENCE</scope>
</reference>
<evidence type="ECO:0000313" key="2">
    <source>
        <dbReference type="EMBL" id="CAD1830573.1"/>
    </source>
</evidence>
<gene>
    <name evidence="2" type="ORF">CB5_LOCUS13784</name>
</gene>
<accession>A0A6V7PIU5</accession>
<dbReference type="InterPro" id="IPR005174">
    <property type="entry name" value="KIB1-4_b-propeller"/>
</dbReference>
<dbReference type="AlphaFoldDB" id="A0A6V7PIU5"/>
<sequence>MESPDPKRRRVTYGSWSRLAINILIDVASKHVTSAATYTALRSVCRSWRAAVPATVPAPHRLPPQLPFLLLFTRRPRDPTGPAFSLATNRTIALRHLYDSHQSICVGSCYGWVLLLDHRYNLILRNPFTGDTIRLPTLDGTPALDPRPSGGRAICPYKDKLLFEHHFIVHRAILSSDPSADRRFLVVLFPGTSISRCFTWRSGDNFWTVCRHPSFLPEEIIFYEDRRCIAISPDGECAVFNFSTADGDDGFFTRVPKLPVSGSPFLVESAGNVWLVMVKRTTPEEEAQIAICRLDFSSLPDKVIAVSQCGDLGGRIMFLEQCNSMSVASTHFPGLEGDSVYFTETNWRSLKYWRDTYWRSLKYWRDTYTTTIWECQLKKGIIARRHSFEGESGLHTLWPRLWWVPPNLHKKLGE</sequence>
<proteinExistence type="predicted"/>
<name>A0A6V7PIU5_ANACO</name>